<dbReference type="Proteomes" id="UP000002247">
    <property type="component" value="Chromosome"/>
</dbReference>
<name>D6ZDS7_SEGRD</name>
<evidence type="ECO:0000313" key="2">
    <source>
        <dbReference type="Proteomes" id="UP000002247"/>
    </source>
</evidence>
<keyword evidence="2" id="KW-1185">Reference proteome</keyword>
<organism evidence="1 2">
    <name type="scientific">Segniliparus rotundus (strain ATCC BAA-972 / CDC 1076 / CIP 108378 / DSM 44985 / JCM 13578)</name>
    <dbReference type="NCBI Taxonomy" id="640132"/>
    <lineage>
        <taxon>Bacteria</taxon>
        <taxon>Bacillati</taxon>
        <taxon>Actinomycetota</taxon>
        <taxon>Actinomycetes</taxon>
        <taxon>Mycobacteriales</taxon>
        <taxon>Segniliparaceae</taxon>
        <taxon>Segniliparus</taxon>
    </lineage>
</organism>
<protein>
    <submittedName>
        <fullName evidence="1">Uncharacterized protein</fullName>
    </submittedName>
</protein>
<accession>D6ZDS7</accession>
<gene>
    <name evidence="1" type="ordered locus">Srot_2904</name>
</gene>
<dbReference type="STRING" id="640132.Srot_2904"/>
<sequence>MAVHRGQWRGYQDVGPAVKRFEYMDRMDVEEADQFAAARQRAEAYQQSLPPIEPDRVVEMDGRQVKVYENEKAREMARRDLEAKAIRGGRR</sequence>
<dbReference type="RefSeq" id="WP_013139783.1">
    <property type="nucleotide sequence ID" value="NC_014168.1"/>
</dbReference>
<proteinExistence type="predicted"/>
<dbReference type="EMBL" id="CP001958">
    <property type="protein sequence ID" value="ADG99334.1"/>
    <property type="molecule type" value="Genomic_DNA"/>
</dbReference>
<dbReference type="AlphaFoldDB" id="D6ZDS7"/>
<reference evidence="1 2" key="1">
    <citation type="journal article" date="2010" name="Stand. Genomic Sci.">
        <title>Complete genome sequence of Segniliparus rotundus type strain (CDC 1076).</title>
        <authorList>
            <person name="Sikorski J."/>
            <person name="Lapidus A."/>
            <person name="Copeland A."/>
            <person name="Misra M."/>
            <person name="Glavina Del Rio T."/>
            <person name="Nolan M."/>
            <person name="Lucas S."/>
            <person name="Chen F."/>
            <person name="Tice H."/>
            <person name="Cheng J.F."/>
            <person name="Jando M."/>
            <person name="Schneider S."/>
            <person name="Bruce D."/>
            <person name="Goodwin L."/>
            <person name="Pitluck S."/>
            <person name="Liolios K."/>
            <person name="Mikhailova N."/>
            <person name="Pati A."/>
            <person name="Ivanova N."/>
            <person name="Mavromatis K."/>
            <person name="Chen A."/>
            <person name="Palaniappan K."/>
            <person name="Chertkov O."/>
            <person name="Land M."/>
            <person name="Hauser L."/>
            <person name="Chang Y.J."/>
            <person name="Jeffries C.D."/>
            <person name="Brettin T."/>
            <person name="Detter J.C."/>
            <person name="Han C."/>
            <person name="Rohde M."/>
            <person name="Goker M."/>
            <person name="Bristow J."/>
            <person name="Eisen J.A."/>
            <person name="Markowitz V."/>
            <person name="Hugenholtz P."/>
            <person name="Kyrpides N.C."/>
            <person name="Klenk H.P."/>
        </authorList>
    </citation>
    <scope>NUCLEOTIDE SEQUENCE [LARGE SCALE GENOMIC DNA]</scope>
    <source>
        <strain evidence="2">ATCC BAA-972 / CDC 1076 / CIP 108378 / DSM 44985 / JCM 13578</strain>
    </source>
</reference>
<dbReference type="KEGG" id="srt:Srot_2904"/>
<dbReference type="HOGENOM" id="CLU_2411514_0_0_11"/>
<evidence type="ECO:0000313" key="1">
    <source>
        <dbReference type="EMBL" id="ADG99334.1"/>
    </source>
</evidence>